<dbReference type="InterPro" id="IPR043132">
    <property type="entry name" value="BCAT-like_C"/>
</dbReference>
<keyword evidence="9" id="KW-0032">Aminotransferase</keyword>
<comment type="catalytic activity">
    <reaction evidence="7">
        <text>L-isoleucine + 2-oxoglutarate = (S)-3-methyl-2-oxopentanoate + L-glutamate</text>
        <dbReference type="Rhea" id="RHEA:24801"/>
        <dbReference type="ChEBI" id="CHEBI:16810"/>
        <dbReference type="ChEBI" id="CHEBI:29985"/>
        <dbReference type="ChEBI" id="CHEBI:35146"/>
        <dbReference type="ChEBI" id="CHEBI:58045"/>
        <dbReference type="EC" id="2.6.1.42"/>
    </reaction>
</comment>
<dbReference type="Gene3D" id="3.20.10.10">
    <property type="entry name" value="D-amino Acid Aminotransferase, subunit A, domain 2"/>
    <property type="match status" value="1"/>
</dbReference>
<name>A0A8J2VCN6_9FLAO</name>
<dbReference type="InterPro" id="IPR001544">
    <property type="entry name" value="Aminotrans_IV"/>
</dbReference>
<sequence length="281" mass="32198">MVNFNGNILEETEVILTPSNRGFLFGDAVFETMRITAGKILFWEDHYLRLMASMRIMRMDIPMEFTMEYLEDQILHTVIAVNDNSKASRARLTVFRNDGGLYSPINNSVSFVISVSELQTPFYLKHTDFYEVELFKDHYINSGILSTIKTTNKQANILGGIFAMENNYQNCILLNEHKRVVEALNGNLFLVFGNSIKTPSIIEGCLRGILRKQLLEMGKQLPEYTFEETIISPFELQKADEIFITNVITGIQPISKYRKKIFKSDVASDLLTKLNVKIRLS</sequence>
<evidence type="ECO:0000256" key="2">
    <source>
        <dbReference type="ARBA" id="ARBA00004931"/>
    </source>
</evidence>
<reference evidence="9" key="2">
    <citation type="submission" date="2020-09" db="EMBL/GenBank/DDBJ databases">
        <authorList>
            <person name="Sun Q."/>
            <person name="Zhou Y."/>
        </authorList>
    </citation>
    <scope>NUCLEOTIDE SEQUENCE</scope>
    <source>
        <strain evidence="9">CGMCC 1.12924</strain>
    </source>
</reference>
<dbReference type="PANTHER" id="PTHR42743:SF11">
    <property type="entry name" value="AMINODEOXYCHORISMATE LYASE"/>
    <property type="match status" value="1"/>
</dbReference>
<comment type="caution">
    <text evidence="9">The sequence shown here is derived from an EMBL/GenBank/DDBJ whole genome shotgun (WGS) entry which is preliminary data.</text>
</comment>
<dbReference type="GO" id="GO:0046394">
    <property type="term" value="P:carboxylic acid biosynthetic process"/>
    <property type="evidence" value="ECO:0007669"/>
    <property type="project" value="UniProtKB-ARBA"/>
</dbReference>
<dbReference type="SUPFAM" id="SSF56752">
    <property type="entry name" value="D-aminoacid aminotransferase-like PLP-dependent enzymes"/>
    <property type="match status" value="1"/>
</dbReference>
<dbReference type="Pfam" id="PF01063">
    <property type="entry name" value="Aminotran_4"/>
    <property type="match status" value="1"/>
</dbReference>
<comment type="catalytic activity">
    <reaction evidence="8">
        <text>L-leucine + 2-oxoglutarate = 4-methyl-2-oxopentanoate + L-glutamate</text>
        <dbReference type="Rhea" id="RHEA:18321"/>
        <dbReference type="ChEBI" id="CHEBI:16810"/>
        <dbReference type="ChEBI" id="CHEBI:17865"/>
        <dbReference type="ChEBI" id="CHEBI:29985"/>
        <dbReference type="ChEBI" id="CHEBI:57427"/>
        <dbReference type="EC" id="2.6.1.42"/>
    </reaction>
</comment>
<dbReference type="CDD" id="cd00449">
    <property type="entry name" value="PLPDE_IV"/>
    <property type="match status" value="1"/>
</dbReference>
<organism evidence="9 10">
    <name type="scientific">Planktosalinus lacus</name>
    <dbReference type="NCBI Taxonomy" id="1526573"/>
    <lineage>
        <taxon>Bacteria</taxon>
        <taxon>Pseudomonadati</taxon>
        <taxon>Bacteroidota</taxon>
        <taxon>Flavobacteriia</taxon>
        <taxon>Flavobacteriales</taxon>
        <taxon>Flavobacteriaceae</taxon>
        <taxon>Planktosalinus</taxon>
    </lineage>
</organism>
<comment type="pathway">
    <text evidence="1">Amino-acid biosynthesis; L-isoleucine biosynthesis; L-isoleucine from 2-oxobutanoate: step 4/4.</text>
</comment>
<keyword evidence="10" id="KW-1185">Reference proteome</keyword>
<reference evidence="9" key="1">
    <citation type="journal article" date="2014" name="Int. J. Syst. Evol. Microbiol.">
        <title>Complete genome sequence of Corynebacterium casei LMG S-19264T (=DSM 44701T), isolated from a smear-ripened cheese.</title>
        <authorList>
            <consortium name="US DOE Joint Genome Institute (JGI-PGF)"/>
            <person name="Walter F."/>
            <person name="Albersmeier A."/>
            <person name="Kalinowski J."/>
            <person name="Ruckert C."/>
        </authorList>
    </citation>
    <scope>NUCLEOTIDE SEQUENCE</scope>
    <source>
        <strain evidence="9">CGMCC 1.12924</strain>
    </source>
</reference>
<comment type="pathway">
    <text evidence="2">Amino-acid biosynthesis; L-valine biosynthesis; L-valine from pyruvate: step 4/4.</text>
</comment>
<accession>A0A8J2VCN6</accession>
<evidence type="ECO:0000256" key="6">
    <source>
        <dbReference type="ARBA" id="ARBA00048212"/>
    </source>
</evidence>
<comment type="catalytic activity">
    <reaction evidence="6">
        <text>L-valine + 2-oxoglutarate = 3-methyl-2-oxobutanoate + L-glutamate</text>
        <dbReference type="Rhea" id="RHEA:24813"/>
        <dbReference type="ChEBI" id="CHEBI:11851"/>
        <dbReference type="ChEBI" id="CHEBI:16810"/>
        <dbReference type="ChEBI" id="CHEBI:29985"/>
        <dbReference type="ChEBI" id="CHEBI:57762"/>
        <dbReference type="EC" id="2.6.1.42"/>
    </reaction>
</comment>
<evidence type="ECO:0000256" key="8">
    <source>
        <dbReference type="ARBA" id="ARBA00049229"/>
    </source>
</evidence>
<dbReference type="RefSeq" id="WP_188443281.1">
    <property type="nucleotide sequence ID" value="NZ_BMGK01000014.1"/>
</dbReference>
<gene>
    <name evidence="9" type="ORF">GCM10011312_26230</name>
</gene>
<dbReference type="Proteomes" id="UP000652231">
    <property type="component" value="Unassembled WGS sequence"/>
</dbReference>
<dbReference type="GO" id="GO:0004084">
    <property type="term" value="F:branched-chain-amino-acid transaminase activity"/>
    <property type="evidence" value="ECO:0007669"/>
    <property type="project" value="UniProtKB-EC"/>
</dbReference>
<protein>
    <recommendedName>
        <fullName evidence="5">branched-chain-amino-acid transaminase</fullName>
        <ecNumber evidence="5">2.6.1.42</ecNumber>
    </recommendedName>
</protein>
<proteinExistence type="inferred from homology"/>
<evidence type="ECO:0000256" key="3">
    <source>
        <dbReference type="ARBA" id="ARBA00005072"/>
    </source>
</evidence>
<dbReference type="Gene3D" id="3.30.470.10">
    <property type="match status" value="1"/>
</dbReference>
<evidence type="ECO:0000256" key="4">
    <source>
        <dbReference type="ARBA" id="ARBA00009320"/>
    </source>
</evidence>
<comment type="pathway">
    <text evidence="3">Amino-acid biosynthesis; L-leucine biosynthesis; L-leucine from 3-methyl-2-oxobutanoate: step 4/4.</text>
</comment>
<dbReference type="InterPro" id="IPR036038">
    <property type="entry name" value="Aminotransferase-like"/>
</dbReference>
<evidence type="ECO:0000313" key="10">
    <source>
        <dbReference type="Proteomes" id="UP000652231"/>
    </source>
</evidence>
<evidence type="ECO:0000256" key="5">
    <source>
        <dbReference type="ARBA" id="ARBA00013053"/>
    </source>
</evidence>
<evidence type="ECO:0000256" key="7">
    <source>
        <dbReference type="ARBA" id="ARBA00048798"/>
    </source>
</evidence>
<dbReference type="PANTHER" id="PTHR42743">
    <property type="entry name" value="AMINO-ACID AMINOTRANSFERASE"/>
    <property type="match status" value="1"/>
</dbReference>
<dbReference type="InterPro" id="IPR050571">
    <property type="entry name" value="Class-IV_PLP-Dep_Aminotrnsfr"/>
</dbReference>
<evidence type="ECO:0000313" key="9">
    <source>
        <dbReference type="EMBL" id="GGE01528.1"/>
    </source>
</evidence>
<dbReference type="InterPro" id="IPR043131">
    <property type="entry name" value="BCAT-like_N"/>
</dbReference>
<dbReference type="EMBL" id="BMGK01000014">
    <property type="protein sequence ID" value="GGE01528.1"/>
    <property type="molecule type" value="Genomic_DNA"/>
</dbReference>
<comment type="similarity">
    <text evidence="4">Belongs to the class-IV pyridoxal-phosphate-dependent aminotransferase family.</text>
</comment>
<dbReference type="EC" id="2.6.1.42" evidence="5"/>
<dbReference type="AlphaFoldDB" id="A0A8J2VCN6"/>
<evidence type="ECO:0000256" key="1">
    <source>
        <dbReference type="ARBA" id="ARBA00004824"/>
    </source>
</evidence>
<keyword evidence="9" id="KW-0808">Transferase</keyword>